<accession>A0A9W8EGP4</accession>
<organism evidence="1 2">
    <name type="scientific">Coemansia thaxteri</name>
    <dbReference type="NCBI Taxonomy" id="2663907"/>
    <lineage>
        <taxon>Eukaryota</taxon>
        <taxon>Fungi</taxon>
        <taxon>Fungi incertae sedis</taxon>
        <taxon>Zoopagomycota</taxon>
        <taxon>Kickxellomycotina</taxon>
        <taxon>Kickxellomycetes</taxon>
        <taxon>Kickxellales</taxon>
        <taxon>Kickxellaceae</taxon>
        <taxon>Coemansia</taxon>
    </lineage>
</organism>
<dbReference type="Proteomes" id="UP001150907">
    <property type="component" value="Unassembled WGS sequence"/>
</dbReference>
<sequence>AAVVFGIFDAYRQQRLTPESLPEYDQQASYPIKYEPLYRKAKLTARLEYCSSLASLFEVDRGVSQTASVALTDFAPTISYFEGQNDLLAQRKEELLMRISKIKQRLMLDAPNVDAGGQAGEIKELKAKLGQAKTLREVASSNTECLSSEIQAMQTTSTSFDRLLTEKKSAQNILLAINGLQLADVSEDRCDFVYDKFAKLHLDTAAEFASLHPHIDWVSVIRDSTNQADPSMRKCAISAMKTNAAIKELLEDVKRVKRHTFIDLSYNDGIQVRIQFFSKEHRRRFHLQLSLGTIGDYRQLFKEVKFDWATDVVYGDLDSSRLESCLQACQIDSQHPLLSIYQHIDRSMDAF</sequence>
<dbReference type="EMBL" id="JANBQF010000881">
    <property type="protein sequence ID" value="KAJ1998714.1"/>
    <property type="molecule type" value="Genomic_DNA"/>
</dbReference>
<evidence type="ECO:0000313" key="1">
    <source>
        <dbReference type="EMBL" id="KAJ1998714.1"/>
    </source>
</evidence>
<protein>
    <submittedName>
        <fullName evidence="1">Uncharacterized protein</fullName>
    </submittedName>
</protein>
<reference evidence="1" key="1">
    <citation type="submission" date="2022-07" db="EMBL/GenBank/DDBJ databases">
        <title>Phylogenomic reconstructions and comparative analyses of Kickxellomycotina fungi.</title>
        <authorList>
            <person name="Reynolds N.K."/>
            <person name="Stajich J.E."/>
            <person name="Barry K."/>
            <person name="Grigoriev I.V."/>
            <person name="Crous P."/>
            <person name="Smith M.E."/>
        </authorList>
    </citation>
    <scope>NUCLEOTIDE SEQUENCE</scope>
    <source>
        <strain evidence="1">IMI 214461</strain>
    </source>
</reference>
<proteinExistence type="predicted"/>
<feature type="non-terminal residue" evidence="1">
    <location>
        <position position="1"/>
    </location>
</feature>
<keyword evidence="2" id="KW-1185">Reference proteome</keyword>
<gene>
    <name evidence="1" type="ORF">H4R26_005355</name>
</gene>
<name>A0A9W8EGP4_9FUNG</name>
<comment type="caution">
    <text evidence="1">The sequence shown here is derived from an EMBL/GenBank/DDBJ whole genome shotgun (WGS) entry which is preliminary data.</text>
</comment>
<dbReference type="AlphaFoldDB" id="A0A9W8EGP4"/>
<evidence type="ECO:0000313" key="2">
    <source>
        <dbReference type="Proteomes" id="UP001150907"/>
    </source>
</evidence>
<dbReference type="OrthoDB" id="5592879at2759"/>